<accession>A0A0R0D2W4</accession>
<comment type="caution">
    <text evidence="2">The sequence shown here is derived from an EMBL/GenBank/DDBJ whole genome shotgun (WGS) entry which is preliminary data.</text>
</comment>
<feature type="transmembrane region" description="Helical" evidence="1">
    <location>
        <begin position="99"/>
        <end position="118"/>
    </location>
</feature>
<dbReference type="InterPro" id="IPR005325">
    <property type="entry name" value="DUF308_memb"/>
</dbReference>
<evidence type="ECO:0000313" key="2">
    <source>
        <dbReference type="EMBL" id="KRG76444.1"/>
    </source>
</evidence>
<dbReference type="Pfam" id="PF03729">
    <property type="entry name" value="DUF308"/>
    <property type="match status" value="1"/>
</dbReference>
<proteinExistence type="predicted"/>
<evidence type="ECO:0000256" key="1">
    <source>
        <dbReference type="SAM" id="Phobius"/>
    </source>
</evidence>
<reference evidence="2 3" key="1">
    <citation type="submission" date="2015-05" db="EMBL/GenBank/DDBJ databases">
        <title>Genome sequencing and analysis of members of genus Stenotrophomonas.</title>
        <authorList>
            <person name="Patil P.P."/>
            <person name="Midha S."/>
            <person name="Patil P.B."/>
        </authorList>
    </citation>
    <scope>NUCLEOTIDE SEQUENCE [LARGE SCALE GENOMIC DNA]</scope>
    <source>
        <strain evidence="2 3">DSM 21508</strain>
    </source>
</reference>
<name>A0A0R0D2W4_9GAMM</name>
<feature type="transmembrane region" description="Helical" evidence="1">
    <location>
        <begin position="130"/>
        <end position="149"/>
    </location>
</feature>
<dbReference type="Proteomes" id="UP000051386">
    <property type="component" value="Unassembled WGS sequence"/>
</dbReference>
<organism evidence="2 3">
    <name type="scientific">Stenotrophomonas chelatiphaga</name>
    <dbReference type="NCBI Taxonomy" id="517011"/>
    <lineage>
        <taxon>Bacteria</taxon>
        <taxon>Pseudomonadati</taxon>
        <taxon>Pseudomonadota</taxon>
        <taxon>Gammaproteobacteria</taxon>
        <taxon>Lysobacterales</taxon>
        <taxon>Lysobacteraceae</taxon>
        <taxon>Stenotrophomonas</taxon>
    </lineage>
</organism>
<keyword evidence="3" id="KW-1185">Reference proteome</keyword>
<keyword evidence="1" id="KW-0812">Transmembrane</keyword>
<keyword evidence="1" id="KW-0472">Membrane</keyword>
<dbReference type="RefSeq" id="WP_057507215.1">
    <property type="nucleotide sequence ID" value="NZ_LDJK01000008.1"/>
</dbReference>
<protein>
    <submittedName>
        <fullName evidence="2">Membrane protein</fullName>
    </submittedName>
</protein>
<gene>
    <name evidence="2" type="ORF">ABB28_03105</name>
</gene>
<sequence>MSSSTSIASRTNSWLQTYYFLRTIVSAVWILLAVFIGKNDPKVGAALLIAYPAWDALANHLDAQKNGGLRANPTQALNFVVSVLTAIAIAVALTKGMPAVISVVGAWAILSGVLQLATAVRRWKTSGGQWVMILSGAQSALAGVIFFKQATSGMPLDVGTVAPYAGVGAFYFLFSAIWITVKNARQRPKSFAR</sequence>
<dbReference type="EMBL" id="LDJK01000008">
    <property type="protein sequence ID" value="KRG76444.1"/>
    <property type="molecule type" value="Genomic_DNA"/>
</dbReference>
<keyword evidence="1" id="KW-1133">Transmembrane helix</keyword>
<feature type="transmembrane region" description="Helical" evidence="1">
    <location>
        <begin position="19"/>
        <end position="37"/>
    </location>
</feature>
<feature type="transmembrane region" description="Helical" evidence="1">
    <location>
        <begin position="76"/>
        <end position="93"/>
    </location>
</feature>
<dbReference type="PATRIC" id="fig|517011.3.peg.3144"/>
<evidence type="ECO:0000313" key="3">
    <source>
        <dbReference type="Proteomes" id="UP000051386"/>
    </source>
</evidence>
<feature type="transmembrane region" description="Helical" evidence="1">
    <location>
        <begin position="161"/>
        <end position="181"/>
    </location>
</feature>
<dbReference type="AlphaFoldDB" id="A0A0R0D2W4"/>